<name>A0A9W5T9N2_BABOV</name>
<gene>
    <name evidence="4" type="ORF">BaOVIS_013540</name>
</gene>
<dbReference type="Pfam" id="PF01491">
    <property type="entry name" value="Frataxin_Cyay"/>
    <property type="match status" value="1"/>
</dbReference>
<comment type="caution">
    <text evidence="4">The sequence shown here is derived from an EMBL/GenBank/DDBJ whole genome shotgun (WGS) entry which is preliminary data.</text>
</comment>
<organism evidence="4 5">
    <name type="scientific">Babesia ovis</name>
    <dbReference type="NCBI Taxonomy" id="5869"/>
    <lineage>
        <taxon>Eukaryota</taxon>
        <taxon>Sar</taxon>
        <taxon>Alveolata</taxon>
        <taxon>Apicomplexa</taxon>
        <taxon>Aconoidasida</taxon>
        <taxon>Piroplasmida</taxon>
        <taxon>Babesiidae</taxon>
        <taxon>Babesia</taxon>
    </lineage>
</organism>
<protein>
    <submittedName>
        <fullName evidence="4">Iron donor protein, putative</fullName>
    </submittedName>
</protein>
<dbReference type="InterPro" id="IPR036524">
    <property type="entry name" value="Frataxin/CyaY_sf"/>
</dbReference>
<dbReference type="SUPFAM" id="SSF55387">
    <property type="entry name" value="Frataxin/Nqo15-like"/>
    <property type="match status" value="1"/>
</dbReference>
<sequence length="143" mass="16352">MLRYYRRLFGTVKLYRFNEAALNKLQILILLFLLVPLCGQRAEINVYGLQALHDTLENIDDISSISFDGTVLSAEIEPNQYIVINKHEASQQIWYSSFNGVDYFAREDGKWISRRSGRELSATVQGDVLKATGKLVDFNNTND</sequence>
<evidence type="ECO:0000256" key="2">
    <source>
        <dbReference type="ARBA" id="ARBA00022496"/>
    </source>
</evidence>
<dbReference type="SMART" id="SM01219">
    <property type="entry name" value="Frataxin_Cyay"/>
    <property type="match status" value="1"/>
</dbReference>
<evidence type="ECO:0000313" key="5">
    <source>
        <dbReference type="Proteomes" id="UP001057455"/>
    </source>
</evidence>
<keyword evidence="2" id="KW-0410">Iron transport</keyword>
<dbReference type="Gene3D" id="3.30.920.10">
    <property type="entry name" value="Frataxin/CyaY"/>
    <property type="match status" value="1"/>
</dbReference>
<dbReference type="InterPro" id="IPR020895">
    <property type="entry name" value="Frataxin_CS"/>
</dbReference>
<evidence type="ECO:0000313" key="4">
    <source>
        <dbReference type="EMBL" id="GFE53950.1"/>
    </source>
</evidence>
<keyword evidence="2" id="KW-0813">Transport</keyword>
<accession>A0A9W5T9N2</accession>
<keyword evidence="5" id="KW-1185">Reference proteome</keyword>
<dbReference type="PROSITE" id="PS50810">
    <property type="entry name" value="FRATAXIN_2"/>
    <property type="match status" value="1"/>
</dbReference>
<dbReference type="EMBL" id="BLIY01000008">
    <property type="protein sequence ID" value="GFE53950.1"/>
    <property type="molecule type" value="Genomic_DNA"/>
</dbReference>
<keyword evidence="2" id="KW-0406">Ion transport</keyword>
<dbReference type="GO" id="GO:0005737">
    <property type="term" value="C:cytoplasm"/>
    <property type="evidence" value="ECO:0007669"/>
    <property type="project" value="UniProtKB-ARBA"/>
</dbReference>
<dbReference type="PROSITE" id="PS01344">
    <property type="entry name" value="FRATAXIN_1"/>
    <property type="match status" value="1"/>
</dbReference>
<dbReference type="InterPro" id="IPR002908">
    <property type="entry name" value="Frataxin/CyaY"/>
</dbReference>
<keyword evidence="3" id="KW-0408">Iron</keyword>
<dbReference type="Proteomes" id="UP001057455">
    <property type="component" value="Unassembled WGS sequence"/>
</dbReference>
<evidence type="ECO:0000256" key="3">
    <source>
        <dbReference type="ARBA" id="ARBA00023004"/>
    </source>
</evidence>
<comment type="similarity">
    <text evidence="1">Belongs to the frataxin family.</text>
</comment>
<reference evidence="4" key="1">
    <citation type="submission" date="2019-12" db="EMBL/GenBank/DDBJ databases">
        <title>Genome sequence of Babesia ovis.</title>
        <authorList>
            <person name="Yamagishi J."/>
            <person name="Sevinc F."/>
            <person name="Xuan X."/>
        </authorList>
    </citation>
    <scope>NUCLEOTIDE SEQUENCE</scope>
    <source>
        <strain evidence="4">Selcuk</strain>
    </source>
</reference>
<dbReference type="AlphaFoldDB" id="A0A9W5T9N2"/>
<dbReference type="GO" id="GO:0008199">
    <property type="term" value="F:ferric iron binding"/>
    <property type="evidence" value="ECO:0007669"/>
    <property type="project" value="InterPro"/>
</dbReference>
<proteinExistence type="inferred from homology"/>
<dbReference type="GO" id="GO:0006826">
    <property type="term" value="P:iron ion transport"/>
    <property type="evidence" value="ECO:0007669"/>
    <property type="project" value="UniProtKB-KW"/>
</dbReference>
<dbReference type="GO" id="GO:0016226">
    <property type="term" value="P:iron-sulfur cluster assembly"/>
    <property type="evidence" value="ECO:0007669"/>
    <property type="project" value="InterPro"/>
</dbReference>
<dbReference type="OrthoDB" id="365372at2759"/>
<evidence type="ECO:0000256" key="1">
    <source>
        <dbReference type="ARBA" id="ARBA00008183"/>
    </source>
</evidence>